<dbReference type="RefSeq" id="WP_086324552.1">
    <property type="nucleotide sequence ID" value="NZ_NGLB01000001.1"/>
</dbReference>
<reference evidence="1 2" key="1">
    <citation type="submission" date="2017-05" db="EMBL/GenBank/DDBJ databases">
        <title>The Genome Sequence of Enterococcus faecium 6F2_DIV0138.</title>
        <authorList>
            <consortium name="The Broad Institute Genomics Platform"/>
            <consortium name="The Broad Institute Genomic Center for Infectious Diseases"/>
            <person name="Earl A."/>
            <person name="Manson A."/>
            <person name="Schwartman J."/>
            <person name="Gilmore M."/>
            <person name="Abouelleil A."/>
            <person name="Cao P."/>
            <person name="Chapman S."/>
            <person name="Cusick C."/>
            <person name="Shea T."/>
            <person name="Young S."/>
            <person name="Neafsey D."/>
            <person name="Nusbaum C."/>
            <person name="Birren B."/>
        </authorList>
    </citation>
    <scope>NUCLEOTIDE SEQUENCE [LARGE SCALE GENOMIC DNA]</scope>
    <source>
        <strain evidence="1 2">6F2_DIV0138</strain>
    </source>
</reference>
<dbReference type="EMBL" id="NGLB01000001">
    <property type="protein sequence ID" value="OTN99163.1"/>
    <property type="molecule type" value="Genomic_DNA"/>
</dbReference>
<evidence type="ECO:0000313" key="1">
    <source>
        <dbReference type="EMBL" id="OTN99163.1"/>
    </source>
</evidence>
<gene>
    <name evidence="1" type="ORF">A5804_000649</name>
</gene>
<proteinExistence type="predicted"/>
<protein>
    <submittedName>
        <fullName evidence="1">Uncharacterized protein</fullName>
    </submittedName>
</protein>
<name>A0AB73NRV2_ENTFC</name>
<comment type="caution">
    <text evidence="1">The sequence shown here is derived from an EMBL/GenBank/DDBJ whole genome shotgun (WGS) entry which is preliminary data.</text>
</comment>
<dbReference type="Proteomes" id="UP000194737">
    <property type="component" value="Unassembled WGS sequence"/>
</dbReference>
<organism evidence="1 2">
    <name type="scientific">Enterococcus faecium</name>
    <name type="common">Streptococcus faecium</name>
    <dbReference type="NCBI Taxonomy" id="1352"/>
    <lineage>
        <taxon>Bacteria</taxon>
        <taxon>Bacillati</taxon>
        <taxon>Bacillota</taxon>
        <taxon>Bacilli</taxon>
        <taxon>Lactobacillales</taxon>
        <taxon>Enterococcaceae</taxon>
        <taxon>Enterococcus</taxon>
    </lineage>
</organism>
<sequence>MSGISIESFFAEVKRRFYHFSLEKEETLRQLLALEENANQFTFVCSDEEIIAPEKSLLLSKVHEAKKLIKQNSTFIRSVDFLHNHHHEYFVQLTYAKRHRFTEEDLFEWSDPTGEEYSCLTFKQLILGKIYQKTVFEPNLLEIDFQYRINTHSFLEDKSNGFTILEKCNNKFFPLSGGKSLTYMDQSCMPIFRQVNPFIVEMMKEKDQIPFTWIEIVQARNKYDLLCKKYPKQYFSKKVNKYPLRYTYALQKIQPRVSEKQFRRISASVEQNKDDIFPSEVFHGGRKNSKEFCIDLLVSYVSTVILSKDIEEEEYDVFTAFLSHYQNILRDYLFMSFELKEKVEFNFRTAKGLERTHDLLVRKYNLQKAKRLKDFKLKQHEKYNRLKQHLKKNPCFTLIKTNKELFLEGANMHHCVYSYLEKIQRGESIIWKYERQEYRYTVEIKKRKNGRYRVVQCYGKYDSFPDPEELERIVEEVKAIPYK</sequence>
<evidence type="ECO:0000313" key="2">
    <source>
        <dbReference type="Proteomes" id="UP000194737"/>
    </source>
</evidence>
<accession>A0AB73NRV2</accession>
<dbReference type="Pfam" id="PF14284">
    <property type="entry name" value="PcfJ"/>
    <property type="match status" value="1"/>
</dbReference>
<dbReference type="AlphaFoldDB" id="A0AB73NRV2"/>
<dbReference type="InterPro" id="IPR025586">
    <property type="entry name" value="PcfJ"/>
</dbReference>